<comment type="caution">
    <text evidence="2">The sequence shown here is derived from an EMBL/GenBank/DDBJ whole genome shotgun (WGS) entry which is preliminary data.</text>
</comment>
<name>A0A0W8I8Q8_9MICO</name>
<accession>A0A0W8I8Q8</accession>
<keyword evidence="1" id="KW-0472">Membrane</keyword>
<feature type="transmembrane region" description="Helical" evidence="1">
    <location>
        <begin position="70"/>
        <end position="90"/>
    </location>
</feature>
<gene>
    <name evidence="2" type="ORF">AVL62_05715</name>
</gene>
<dbReference type="Proteomes" id="UP000054837">
    <property type="component" value="Unassembled WGS sequence"/>
</dbReference>
<keyword evidence="1" id="KW-0812">Transmembrane</keyword>
<reference evidence="2 3" key="1">
    <citation type="submission" date="2015-12" db="EMBL/GenBank/DDBJ databases">
        <title>Serinicoccus chungangenesis strain CD08_5 genome sequencing and assembly.</title>
        <authorList>
            <person name="Chander A.M."/>
            <person name="Kaur G."/>
            <person name="Nair G.R."/>
            <person name="Dhawan D.K."/>
            <person name="Kochhar R.K."/>
            <person name="Mayilraj S."/>
            <person name="Bhadada S.K."/>
        </authorList>
    </citation>
    <scope>NUCLEOTIDE SEQUENCE [LARGE SCALE GENOMIC DNA]</scope>
    <source>
        <strain evidence="2 3">CD08_5</strain>
    </source>
</reference>
<keyword evidence="3" id="KW-1185">Reference proteome</keyword>
<keyword evidence="1" id="KW-1133">Transmembrane helix</keyword>
<sequence>MTINWQAILGGVVGGVLAGLVAAYATTQVLPAAEPAYGVAEMLWAAVVACVGGVLGVGAGWLVNARRARGLGGIAAITSLLGSVIGTYAWGRVVSALDETGLFLVGSILMLGGGLIMLAAVCGLTAALLRVQSPAGEAGARP</sequence>
<protein>
    <submittedName>
        <fullName evidence="2">Uncharacterized protein</fullName>
    </submittedName>
</protein>
<dbReference type="EMBL" id="LQBL01000022">
    <property type="protein sequence ID" value="KUG55784.1"/>
    <property type="molecule type" value="Genomic_DNA"/>
</dbReference>
<evidence type="ECO:0000313" key="3">
    <source>
        <dbReference type="Proteomes" id="UP000054837"/>
    </source>
</evidence>
<evidence type="ECO:0000256" key="1">
    <source>
        <dbReference type="SAM" id="Phobius"/>
    </source>
</evidence>
<feature type="transmembrane region" description="Helical" evidence="1">
    <location>
        <begin position="102"/>
        <end position="129"/>
    </location>
</feature>
<organism evidence="2 3">
    <name type="scientific">Serinicoccus chungangensis</name>
    <dbReference type="NCBI Taxonomy" id="767452"/>
    <lineage>
        <taxon>Bacteria</taxon>
        <taxon>Bacillati</taxon>
        <taxon>Actinomycetota</taxon>
        <taxon>Actinomycetes</taxon>
        <taxon>Micrococcales</taxon>
        <taxon>Ornithinimicrobiaceae</taxon>
        <taxon>Serinicoccus</taxon>
    </lineage>
</organism>
<dbReference type="AlphaFoldDB" id="A0A0W8I8Q8"/>
<dbReference type="RefSeq" id="WP_058890893.1">
    <property type="nucleotide sequence ID" value="NZ_LQBL01000022.1"/>
</dbReference>
<proteinExistence type="predicted"/>
<dbReference type="STRING" id="767452.AVL62_05715"/>
<evidence type="ECO:0000313" key="2">
    <source>
        <dbReference type="EMBL" id="KUG55784.1"/>
    </source>
</evidence>
<feature type="transmembrane region" description="Helical" evidence="1">
    <location>
        <begin position="42"/>
        <end position="63"/>
    </location>
</feature>
<feature type="transmembrane region" description="Helical" evidence="1">
    <location>
        <begin position="7"/>
        <end position="30"/>
    </location>
</feature>